<protein>
    <submittedName>
        <fullName evidence="3">PrpF domain-containing protein</fullName>
    </submittedName>
</protein>
<dbReference type="Pfam" id="PF04303">
    <property type="entry name" value="PrpF"/>
    <property type="match status" value="1"/>
</dbReference>
<dbReference type="RefSeq" id="WP_320312407.1">
    <property type="nucleotide sequence ID" value="NZ_JAVIKH010000001.1"/>
</dbReference>
<dbReference type="Gene3D" id="3.10.310.10">
    <property type="entry name" value="Diaminopimelate Epimerase, Chain A, domain 1"/>
    <property type="match status" value="2"/>
</dbReference>
<reference evidence="4" key="1">
    <citation type="submission" date="2023-07" db="EMBL/GenBank/DDBJ databases">
        <authorList>
            <person name="Colorado M.A."/>
            <person name="Villamil L.M."/>
            <person name="Melo J.F."/>
            <person name="Rodriguez J.A."/>
            <person name="Ruiz R.Y."/>
        </authorList>
    </citation>
    <scope>NUCLEOTIDE SEQUENCE [LARGE SCALE GENOMIC DNA]</scope>
    <source>
        <strain evidence="4">C33</strain>
    </source>
</reference>
<comment type="caution">
    <text evidence="3">The sequence shown here is derived from an EMBL/GenBank/DDBJ whole genome shotgun (WGS) entry which is preliminary data.</text>
</comment>
<evidence type="ECO:0000313" key="3">
    <source>
        <dbReference type="EMBL" id="MDX8334994.1"/>
    </source>
</evidence>
<evidence type="ECO:0000313" key="4">
    <source>
        <dbReference type="Proteomes" id="UP001279681"/>
    </source>
</evidence>
<evidence type="ECO:0000256" key="2">
    <source>
        <dbReference type="ARBA" id="ARBA00023235"/>
    </source>
</evidence>
<dbReference type="InterPro" id="IPR007400">
    <property type="entry name" value="PrpF-like"/>
</dbReference>
<accession>A0ABU4W667</accession>
<dbReference type="SUPFAM" id="SSF54506">
    <property type="entry name" value="Diaminopimelate epimerase-like"/>
    <property type="match status" value="2"/>
</dbReference>
<dbReference type="Proteomes" id="UP001279681">
    <property type="component" value="Unassembled WGS sequence"/>
</dbReference>
<name>A0ABU4W667_9FUSO</name>
<gene>
    <name evidence="3" type="ORF">RFV38_00525</name>
</gene>
<keyword evidence="4" id="KW-1185">Reference proteome</keyword>
<organism evidence="3 4">
    <name type="scientific">Candidatus Cetobacterium colombiensis</name>
    <dbReference type="NCBI Taxonomy" id="3073100"/>
    <lineage>
        <taxon>Bacteria</taxon>
        <taxon>Fusobacteriati</taxon>
        <taxon>Fusobacteriota</taxon>
        <taxon>Fusobacteriia</taxon>
        <taxon>Fusobacteriales</taxon>
        <taxon>Fusobacteriaceae</taxon>
        <taxon>Cetobacterium</taxon>
    </lineage>
</organism>
<dbReference type="PANTHER" id="PTHR43709">
    <property type="entry name" value="ACONITATE ISOMERASE-RELATED"/>
    <property type="match status" value="1"/>
</dbReference>
<dbReference type="PANTHER" id="PTHR43709:SF2">
    <property type="entry name" value="DUF453 DOMAIN PROTEIN (AFU_ORTHOLOGUE AFUA_6G00360)"/>
    <property type="match status" value="1"/>
</dbReference>
<proteinExistence type="inferred from homology"/>
<keyword evidence="2" id="KW-0413">Isomerase</keyword>
<comment type="similarity">
    <text evidence="1">Belongs to the PrpF family.</text>
</comment>
<evidence type="ECO:0000256" key="1">
    <source>
        <dbReference type="ARBA" id="ARBA00007673"/>
    </source>
</evidence>
<sequence>MEKLECCIFRGGTSKGIFIDEKNLPSDRNDWDKILLSVMGSPDVRQIDGLGGATSTTSKVAIISKSDSEEYDVNYTFAQVSIDKSIVSYKGNCGNISSAVGPYAIEKGLVDVTDSTTVVRVYNTNTKKIIYSHVETPNGKVNYEGDFSIAGVPGTSSIIKLAFKDPAGSMTGKLLPTGNAIDVLDIPDYKSIEVSLVDSSNPLVFIKAEDVGLTGTELPEQIDSSKELLTLLEKIRGMAAVKLGFITDYTKSAEETPGVPKLTIVSKSQDYNAVNGNSINSEDVDVMGRMMSMQLTHKTYALTGALCTATAAVIKGSIVNQMIKEEFDPKNIRIGHPGGVIQTGVDFSLKAEGEIDVPWAYGYRTARILMDGTAFYKLK</sequence>
<dbReference type="EMBL" id="JAVIKH010000001">
    <property type="protein sequence ID" value="MDX8334994.1"/>
    <property type="molecule type" value="Genomic_DNA"/>
</dbReference>